<accession>A0ABU0WBK1</accession>
<dbReference type="SMART" id="SM00388">
    <property type="entry name" value="HisKA"/>
    <property type="match status" value="1"/>
</dbReference>
<keyword evidence="19" id="KW-1185">Reference proteome</keyword>
<dbReference type="SUPFAM" id="SSF158472">
    <property type="entry name" value="HAMP domain-like"/>
    <property type="match status" value="1"/>
</dbReference>
<keyword evidence="9" id="KW-1133">Transmembrane helix</keyword>
<dbReference type="CDD" id="cd12915">
    <property type="entry name" value="PDC2_DGC_like"/>
    <property type="match status" value="1"/>
</dbReference>
<dbReference type="SMART" id="SM00091">
    <property type="entry name" value="PAS"/>
    <property type="match status" value="3"/>
</dbReference>
<dbReference type="Gene3D" id="3.40.50.2300">
    <property type="match status" value="1"/>
</dbReference>
<dbReference type="PROSITE" id="PS50885">
    <property type="entry name" value="HAMP"/>
    <property type="match status" value="1"/>
</dbReference>
<dbReference type="Gene3D" id="6.10.340.10">
    <property type="match status" value="1"/>
</dbReference>
<dbReference type="SMART" id="SM00304">
    <property type="entry name" value="HAMP"/>
    <property type="match status" value="1"/>
</dbReference>
<keyword evidence="7" id="KW-0812">Transmembrane</keyword>
<dbReference type="PROSITE" id="PS50109">
    <property type="entry name" value="HIS_KIN"/>
    <property type="match status" value="1"/>
</dbReference>
<reference evidence="18 19" key="1">
    <citation type="submission" date="2023-06" db="EMBL/GenBank/DDBJ databases">
        <title>Azospirillum isscasensis sp.nov, a bacterium isolated from rhizosphere soil of rice.</title>
        <authorList>
            <person name="Wang H."/>
        </authorList>
    </citation>
    <scope>NUCLEOTIDE SEQUENCE [LARGE SCALE GENOMIC DNA]</scope>
    <source>
        <strain evidence="18 19">C340-1</strain>
    </source>
</reference>
<keyword evidence="5 11" id="KW-0597">Phosphoprotein</keyword>
<dbReference type="PROSITE" id="PS50112">
    <property type="entry name" value="PAS"/>
    <property type="match status" value="1"/>
</dbReference>
<keyword evidence="4" id="KW-1003">Cell membrane</keyword>
<dbReference type="PANTHER" id="PTHR43047">
    <property type="entry name" value="TWO-COMPONENT HISTIDINE PROTEIN KINASE"/>
    <property type="match status" value="1"/>
</dbReference>
<organism evidence="18 19">
    <name type="scientific">Azospirillum isscasi</name>
    <dbReference type="NCBI Taxonomy" id="3053926"/>
    <lineage>
        <taxon>Bacteria</taxon>
        <taxon>Pseudomonadati</taxon>
        <taxon>Pseudomonadota</taxon>
        <taxon>Alphaproteobacteria</taxon>
        <taxon>Rhodospirillales</taxon>
        <taxon>Azospirillaceae</taxon>
        <taxon>Azospirillum</taxon>
    </lineage>
</organism>
<dbReference type="Pfam" id="PF08448">
    <property type="entry name" value="PAS_4"/>
    <property type="match status" value="2"/>
</dbReference>
<dbReference type="SUPFAM" id="SSF55785">
    <property type="entry name" value="PYP-like sensor domain (PAS domain)"/>
    <property type="match status" value="3"/>
</dbReference>
<evidence type="ECO:0000256" key="1">
    <source>
        <dbReference type="ARBA" id="ARBA00000085"/>
    </source>
</evidence>
<dbReference type="Pfam" id="PF13426">
    <property type="entry name" value="PAS_9"/>
    <property type="match status" value="1"/>
</dbReference>
<dbReference type="RefSeq" id="WP_306703299.1">
    <property type="nucleotide sequence ID" value="NZ_JAUJFI010000002.1"/>
</dbReference>
<dbReference type="InterPro" id="IPR011006">
    <property type="entry name" value="CheY-like_superfamily"/>
</dbReference>
<dbReference type="Pfam" id="PF02518">
    <property type="entry name" value="HATPase_c"/>
    <property type="match status" value="1"/>
</dbReference>
<evidence type="ECO:0000259" key="14">
    <source>
        <dbReference type="PROSITE" id="PS50110"/>
    </source>
</evidence>
<keyword evidence="12" id="KW-0175">Coiled coil</keyword>
<dbReference type="SMART" id="SM00387">
    <property type="entry name" value="HATPase_c"/>
    <property type="match status" value="1"/>
</dbReference>
<dbReference type="InterPro" id="IPR036890">
    <property type="entry name" value="HATPase_C_sf"/>
</dbReference>
<keyword evidence="6" id="KW-0808">Transferase</keyword>
<feature type="domain" description="PAC" evidence="16">
    <location>
        <begin position="683"/>
        <end position="735"/>
    </location>
</feature>
<dbReference type="CDD" id="cd12914">
    <property type="entry name" value="PDC1_DGC_like"/>
    <property type="match status" value="1"/>
</dbReference>
<dbReference type="Pfam" id="PF00512">
    <property type="entry name" value="HisKA"/>
    <property type="match status" value="1"/>
</dbReference>
<evidence type="ECO:0000256" key="3">
    <source>
        <dbReference type="ARBA" id="ARBA00012438"/>
    </source>
</evidence>
<dbReference type="InterPro" id="IPR001610">
    <property type="entry name" value="PAC"/>
</dbReference>
<dbReference type="SUPFAM" id="SSF52172">
    <property type="entry name" value="CheY-like"/>
    <property type="match status" value="1"/>
</dbReference>
<feature type="domain" description="HAMP" evidence="17">
    <location>
        <begin position="298"/>
        <end position="351"/>
    </location>
</feature>
<evidence type="ECO:0000259" key="17">
    <source>
        <dbReference type="PROSITE" id="PS50885"/>
    </source>
</evidence>
<name>A0ABU0WBK1_9PROT</name>
<dbReference type="CDD" id="cd00130">
    <property type="entry name" value="PAS"/>
    <property type="match status" value="2"/>
</dbReference>
<evidence type="ECO:0000259" key="15">
    <source>
        <dbReference type="PROSITE" id="PS50112"/>
    </source>
</evidence>
<dbReference type="Pfam" id="PF00072">
    <property type="entry name" value="Response_reg"/>
    <property type="match status" value="1"/>
</dbReference>
<dbReference type="Gene3D" id="1.10.287.130">
    <property type="match status" value="1"/>
</dbReference>
<evidence type="ECO:0000256" key="6">
    <source>
        <dbReference type="ARBA" id="ARBA00022679"/>
    </source>
</evidence>
<evidence type="ECO:0000256" key="7">
    <source>
        <dbReference type="ARBA" id="ARBA00022692"/>
    </source>
</evidence>
<dbReference type="EC" id="2.7.13.3" evidence="3"/>
<evidence type="ECO:0000256" key="4">
    <source>
        <dbReference type="ARBA" id="ARBA00022475"/>
    </source>
</evidence>
<dbReference type="InterPro" id="IPR035965">
    <property type="entry name" value="PAS-like_dom_sf"/>
</dbReference>
<dbReference type="Pfam" id="PF02743">
    <property type="entry name" value="dCache_1"/>
    <property type="match status" value="1"/>
</dbReference>
<dbReference type="InterPro" id="IPR003661">
    <property type="entry name" value="HisK_dim/P_dom"/>
</dbReference>
<dbReference type="InterPro" id="IPR001789">
    <property type="entry name" value="Sig_transdc_resp-reg_receiver"/>
</dbReference>
<dbReference type="SMART" id="SM00086">
    <property type="entry name" value="PAC"/>
    <property type="match status" value="1"/>
</dbReference>
<dbReference type="Gene3D" id="3.30.450.20">
    <property type="entry name" value="PAS domain"/>
    <property type="match status" value="4"/>
</dbReference>
<dbReference type="Gene3D" id="3.30.565.10">
    <property type="entry name" value="Histidine kinase-like ATPase, C-terminal domain"/>
    <property type="match status" value="1"/>
</dbReference>
<feature type="domain" description="PAS" evidence="15">
    <location>
        <begin position="609"/>
        <end position="679"/>
    </location>
</feature>
<comment type="caution">
    <text evidence="18">The sequence shown here is derived from an EMBL/GenBank/DDBJ whole genome shotgun (WGS) entry which is preliminary data.</text>
</comment>
<evidence type="ECO:0000256" key="5">
    <source>
        <dbReference type="ARBA" id="ARBA00022553"/>
    </source>
</evidence>
<dbReference type="CDD" id="cd00156">
    <property type="entry name" value="REC"/>
    <property type="match status" value="1"/>
</dbReference>
<dbReference type="InterPro" id="IPR013656">
    <property type="entry name" value="PAS_4"/>
</dbReference>
<evidence type="ECO:0000259" key="16">
    <source>
        <dbReference type="PROSITE" id="PS50113"/>
    </source>
</evidence>
<dbReference type="PRINTS" id="PR00344">
    <property type="entry name" value="BCTRLSENSOR"/>
</dbReference>
<sequence>MSLLHRLLLLVFLAMVPAAVIEVKNELALRAAREAEVGRDALHLAALFEAEQHRMVDGLRQVLSTLVRADPVRAPDSPACQALMDDLRTSYPGYLGVSVTGLDGVVRCATNRAAIGMSIADRGYFRDALDSGRMTLGEHVVRRTDGRPALPVAQAFRDGEGRAAGVVTAMTDISWIADFLSKRPLSDNARIMLVDRGNRVIAQVPPLTDQVGGAVPLSFLGLLSRDTPGVTEMAGLDGQPRIVAYRPAGPAADGIGVLVCLDKREVLGPIRGAMVQAMTGIVTVLALTLLTVWWGANRFLRRPVAALVETAERWKGGDLTARSGVADQSSELGTLARAFDSMAGELARQQQIREQANALAHKMAAVLGSTTDGVFEIDRDWRITFMNERARTLVAGGRDLTGQGLWDVYPEAAGSGFGEHYRRALRDQTPVEFEEYYPPFESWYAVRAFPSPDGLAVFFQDITARKWGEAALTSANREKSALLAQLNSLLQNAPVGFAFFDRQRRYIRINERLADGNGMLAEEHMGRKLGDLLPAVGASVEPMIDQVFETGEPIPYREVVGETPREFGVTRHWLNALFPVHEGAEVVAVGAVVMEITDLRRAEAARRQSEERFRSIFELAAVGIERVALDGRILDVNAKLSDIVGYPRDELLELTYRDITEPADLPAEEELIDCLLAGDLSSYAMEKRYRRKDGGTVWVRVTSSLARITGAEPAYRITVAEDITERKAMEAELRSARDDAERANLAKSKFLAAASHDLRQPLQSLFFFAAALSAHVGDDAGAKILSHLEQGLDALKGLLDSLLDVSRLDAGVVTPVLEDFDVAEVLDPIRAAYAPVAAGKGIGWQVEVRAGRVRSDRTLLGRLLRNLVENAIRYTESGLVRVQCRTDGRFLSIVVQDTGVGIPDDHLERIFEEFHQVGNPERDRNQGLGLGLAIVRRLSRLLDHPVEVRSAVGRGSAFRVVVPMGETAVVAPAGTGAGAPGQGQGRFAVLVDDDAIVLMGLQMILTEWGYAVLAAGSADQAMERLSAQTRVPDIVIADYRLREGRIGTEVILRVRERYGTGVPGVILTGETGPDCLLDATAHGLTVIHKPVTPRELAAAVDQQLKAVPA</sequence>
<evidence type="ECO:0000259" key="13">
    <source>
        <dbReference type="PROSITE" id="PS50109"/>
    </source>
</evidence>
<comment type="subcellular location">
    <subcellularLocation>
        <location evidence="2">Cell membrane</location>
        <topology evidence="2">Multi-pass membrane protein</topology>
    </subcellularLocation>
</comment>
<feature type="coiled-coil region" evidence="12">
    <location>
        <begin position="719"/>
        <end position="746"/>
    </location>
</feature>
<proteinExistence type="predicted"/>
<dbReference type="InterPro" id="IPR000014">
    <property type="entry name" value="PAS"/>
</dbReference>
<dbReference type="InterPro" id="IPR005467">
    <property type="entry name" value="His_kinase_dom"/>
</dbReference>
<dbReference type="InterPro" id="IPR036097">
    <property type="entry name" value="HisK_dim/P_sf"/>
</dbReference>
<dbReference type="Pfam" id="PF00672">
    <property type="entry name" value="HAMP"/>
    <property type="match status" value="1"/>
</dbReference>
<dbReference type="InterPro" id="IPR003660">
    <property type="entry name" value="HAMP_dom"/>
</dbReference>
<gene>
    <name evidence="18" type="ORF">QSG27_01170</name>
</gene>
<dbReference type="EMBL" id="JAUJFI010000002">
    <property type="protein sequence ID" value="MDQ2101302.1"/>
    <property type="molecule type" value="Genomic_DNA"/>
</dbReference>
<dbReference type="PROSITE" id="PS50113">
    <property type="entry name" value="PAC"/>
    <property type="match status" value="1"/>
</dbReference>
<dbReference type="CDD" id="cd00082">
    <property type="entry name" value="HisKA"/>
    <property type="match status" value="1"/>
</dbReference>
<evidence type="ECO:0000256" key="9">
    <source>
        <dbReference type="ARBA" id="ARBA00022989"/>
    </source>
</evidence>
<evidence type="ECO:0000256" key="12">
    <source>
        <dbReference type="SAM" id="Coils"/>
    </source>
</evidence>
<dbReference type="PANTHER" id="PTHR43047:SF9">
    <property type="entry name" value="HISTIDINE KINASE"/>
    <property type="match status" value="1"/>
</dbReference>
<evidence type="ECO:0000313" key="19">
    <source>
        <dbReference type="Proteomes" id="UP001227317"/>
    </source>
</evidence>
<comment type="catalytic activity">
    <reaction evidence="1">
        <text>ATP + protein L-histidine = ADP + protein N-phospho-L-histidine.</text>
        <dbReference type="EC" id="2.7.13.3"/>
    </reaction>
</comment>
<dbReference type="SUPFAM" id="SSF47384">
    <property type="entry name" value="Homodimeric domain of signal transducing histidine kinase"/>
    <property type="match status" value="1"/>
</dbReference>
<evidence type="ECO:0000256" key="10">
    <source>
        <dbReference type="ARBA" id="ARBA00023136"/>
    </source>
</evidence>
<feature type="domain" description="Histidine kinase" evidence="13">
    <location>
        <begin position="753"/>
        <end position="966"/>
    </location>
</feature>
<evidence type="ECO:0000256" key="11">
    <source>
        <dbReference type="PROSITE-ProRule" id="PRU00169"/>
    </source>
</evidence>
<keyword evidence="8" id="KW-0418">Kinase</keyword>
<evidence type="ECO:0000256" key="2">
    <source>
        <dbReference type="ARBA" id="ARBA00004651"/>
    </source>
</evidence>
<dbReference type="NCBIfam" id="TIGR00229">
    <property type="entry name" value="sensory_box"/>
    <property type="match status" value="2"/>
</dbReference>
<dbReference type="Proteomes" id="UP001227317">
    <property type="component" value="Unassembled WGS sequence"/>
</dbReference>
<dbReference type="InterPro" id="IPR003594">
    <property type="entry name" value="HATPase_dom"/>
</dbReference>
<protein>
    <recommendedName>
        <fullName evidence="3">histidine kinase</fullName>
        <ecNumber evidence="3">2.7.13.3</ecNumber>
    </recommendedName>
</protein>
<dbReference type="SUPFAM" id="SSF55874">
    <property type="entry name" value="ATPase domain of HSP90 chaperone/DNA topoisomerase II/histidine kinase"/>
    <property type="match status" value="1"/>
</dbReference>
<dbReference type="SMART" id="SM00448">
    <property type="entry name" value="REC"/>
    <property type="match status" value="1"/>
</dbReference>
<dbReference type="PROSITE" id="PS50110">
    <property type="entry name" value="RESPONSE_REGULATORY"/>
    <property type="match status" value="1"/>
</dbReference>
<evidence type="ECO:0000256" key="8">
    <source>
        <dbReference type="ARBA" id="ARBA00022777"/>
    </source>
</evidence>
<dbReference type="CDD" id="cd06225">
    <property type="entry name" value="HAMP"/>
    <property type="match status" value="1"/>
</dbReference>
<dbReference type="InterPro" id="IPR000700">
    <property type="entry name" value="PAS-assoc_C"/>
</dbReference>
<feature type="domain" description="Response regulatory" evidence="14">
    <location>
        <begin position="987"/>
        <end position="1104"/>
    </location>
</feature>
<keyword evidence="10" id="KW-0472">Membrane</keyword>
<feature type="modified residue" description="4-aspartylphosphate" evidence="11">
    <location>
        <position position="1038"/>
    </location>
</feature>
<dbReference type="InterPro" id="IPR033479">
    <property type="entry name" value="dCache_1"/>
</dbReference>
<dbReference type="InterPro" id="IPR004358">
    <property type="entry name" value="Sig_transdc_His_kin-like_C"/>
</dbReference>
<evidence type="ECO:0000313" key="18">
    <source>
        <dbReference type="EMBL" id="MDQ2101302.1"/>
    </source>
</evidence>